<dbReference type="EMBL" id="BART01005220">
    <property type="protein sequence ID" value="GAG62797.1"/>
    <property type="molecule type" value="Genomic_DNA"/>
</dbReference>
<comment type="caution">
    <text evidence="2">The sequence shown here is derived from an EMBL/GenBank/DDBJ whole genome shotgun (WGS) entry which is preliminary data.</text>
</comment>
<evidence type="ECO:0000313" key="2">
    <source>
        <dbReference type="EMBL" id="GAG62797.1"/>
    </source>
</evidence>
<accession>X0ZY27</accession>
<evidence type="ECO:0000259" key="1">
    <source>
        <dbReference type="Pfam" id="PF18903"/>
    </source>
</evidence>
<dbReference type="AlphaFoldDB" id="X0ZY27"/>
<gene>
    <name evidence="2" type="ORF">S01H4_12343</name>
</gene>
<name>X0ZY27_9ZZZZ</name>
<dbReference type="InterPro" id="IPR043718">
    <property type="entry name" value="DUF5659"/>
</dbReference>
<organism evidence="2">
    <name type="scientific">marine sediment metagenome</name>
    <dbReference type="NCBI Taxonomy" id="412755"/>
    <lineage>
        <taxon>unclassified sequences</taxon>
        <taxon>metagenomes</taxon>
        <taxon>ecological metagenomes</taxon>
    </lineage>
</organism>
<feature type="non-terminal residue" evidence="2">
    <location>
        <position position="42"/>
    </location>
</feature>
<proteinExistence type="predicted"/>
<feature type="domain" description="DUF5659" evidence="1">
    <location>
        <begin position="5"/>
        <end position="41"/>
    </location>
</feature>
<reference evidence="2" key="1">
    <citation type="journal article" date="2014" name="Front. Microbiol.">
        <title>High frequency of phylogenetically diverse reductive dehalogenase-homologous genes in deep subseafloor sedimentary metagenomes.</title>
        <authorList>
            <person name="Kawai M."/>
            <person name="Futagami T."/>
            <person name="Toyoda A."/>
            <person name="Takaki Y."/>
            <person name="Nishi S."/>
            <person name="Hori S."/>
            <person name="Arai W."/>
            <person name="Tsubouchi T."/>
            <person name="Morono Y."/>
            <person name="Uchiyama I."/>
            <person name="Ito T."/>
            <person name="Fujiyama A."/>
            <person name="Inagaki F."/>
            <person name="Takami H."/>
        </authorList>
    </citation>
    <scope>NUCLEOTIDE SEQUENCE</scope>
    <source>
        <strain evidence="2">Expedition CK06-06</strain>
    </source>
</reference>
<protein>
    <recommendedName>
        <fullName evidence="1">DUF5659 domain-containing protein</fullName>
    </recommendedName>
</protein>
<sequence>MNVNTVFKTRDFYLACFLRAKGLELIEAKEDFYKKYIYFSFP</sequence>
<dbReference type="Pfam" id="PF18903">
    <property type="entry name" value="DUF5659"/>
    <property type="match status" value="1"/>
</dbReference>